<gene>
    <name evidence="3" type="ORF">A9O66_24725</name>
    <name evidence="2" type="ORF">VOI32_03050</name>
</gene>
<dbReference type="EMBL" id="CP015959">
    <property type="protein sequence ID" value="QLB65583.1"/>
    <property type="molecule type" value="Genomic_DNA"/>
</dbReference>
<reference evidence="3 4" key="1">
    <citation type="journal article" date="2014" name="Genome Announc.">
        <title>Draft Genome Sequence of the Haloacid-Degrading Burkholderia caribensis Strain MBA4.</title>
        <authorList>
            <person name="Pan Y."/>
            <person name="Kong K.F."/>
            <person name="Tsang J.S."/>
        </authorList>
    </citation>
    <scope>NUCLEOTIDE SEQUENCE [LARGE SCALE GENOMIC DNA]</scope>
    <source>
        <strain evidence="3 4">852011</strain>
    </source>
</reference>
<dbReference type="Pfam" id="PF07728">
    <property type="entry name" value="AAA_5"/>
    <property type="match status" value="1"/>
</dbReference>
<name>A0A9Q6WNZ7_9BURK</name>
<reference evidence="2 5" key="3">
    <citation type="submission" date="2024-01" db="EMBL/GenBank/DDBJ databases">
        <title>The diversity of rhizobia nodulating Mimosa spp. in eleven states of Brazil covering several biomes is determined by host plant, location, and edaphic factors.</title>
        <authorList>
            <person name="Rouws L."/>
            <person name="Barauna A."/>
            <person name="Beukes C."/>
            <person name="De Faria S.M."/>
            <person name="Gross E."/>
            <person name="Dos Reis Junior F.B."/>
            <person name="Simon M."/>
            <person name="Maluk M."/>
            <person name="Odee D.W."/>
            <person name="Kenicer G."/>
            <person name="Young J.P.W."/>
            <person name="Reis V.M."/>
            <person name="Zilli J."/>
            <person name="James E.K."/>
        </authorList>
    </citation>
    <scope>NUCLEOTIDE SEQUENCE [LARGE SCALE GENOMIC DNA]</scope>
    <source>
        <strain evidence="2 5">JHI1651</strain>
    </source>
</reference>
<organism evidence="3 4">
    <name type="scientific">Paraburkholderia caribensis</name>
    <dbReference type="NCBI Taxonomy" id="75105"/>
    <lineage>
        <taxon>Bacteria</taxon>
        <taxon>Pseudomonadati</taxon>
        <taxon>Pseudomonadota</taxon>
        <taxon>Betaproteobacteria</taxon>
        <taxon>Burkholderiales</taxon>
        <taxon>Burkholderiaceae</taxon>
        <taxon>Paraburkholderia</taxon>
    </lineage>
</organism>
<dbReference type="InterPro" id="IPR027417">
    <property type="entry name" value="P-loop_NTPase"/>
</dbReference>
<dbReference type="Proteomes" id="UP001462961">
    <property type="component" value="Unassembled WGS sequence"/>
</dbReference>
<dbReference type="Proteomes" id="UP000509548">
    <property type="component" value="Chromosome 2"/>
</dbReference>
<dbReference type="GO" id="GO:0016887">
    <property type="term" value="F:ATP hydrolysis activity"/>
    <property type="evidence" value="ECO:0007669"/>
    <property type="project" value="InterPro"/>
</dbReference>
<proteinExistence type="predicted"/>
<dbReference type="EMBL" id="JAYLVJ010000002">
    <property type="protein sequence ID" value="MEO1752905.1"/>
    <property type="molecule type" value="Genomic_DNA"/>
</dbReference>
<dbReference type="SUPFAM" id="SSF52540">
    <property type="entry name" value="P-loop containing nucleoside triphosphate hydrolases"/>
    <property type="match status" value="1"/>
</dbReference>
<feature type="domain" description="AAA+ ATPase" evidence="1">
    <location>
        <begin position="71"/>
        <end position="274"/>
    </location>
</feature>
<keyword evidence="5" id="KW-1185">Reference proteome</keyword>
<accession>A0A9Q6WNZ7</accession>
<dbReference type="Gene3D" id="3.40.50.300">
    <property type="entry name" value="P-loop containing nucleotide triphosphate hydrolases"/>
    <property type="match status" value="1"/>
</dbReference>
<dbReference type="InterPro" id="IPR011704">
    <property type="entry name" value="ATPase_dyneun-rel_AAA"/>
</dbReference>
<evidence type="ECO:0000313" key="5">
    <source>
        <dbReference type="Proteomes" id="UP001462961"/>
    </source>
</evidence>
<dbReference type="GO" id="GO:0005524">
    <property type="term" value="F:ATP binding"/>
    <property type="evidence" value="ECO:0007669"/>
    <property type="project" value="InterPro"/>
</dbReference>
<evidence type="ECO:0000259" key="1">
    <source>
        <dbReference type="SMART" id="SM00382"/>
    </source>
</evidence>
<evidence type="ECO:0000313" key="4">
    <source>
        <dbReference type="Proteomes" id="UP000509548"/>
    </source>
</evidence>
<dbReference type="SMART" id="SM00382">
    <property type="entry name" value="AAA"/>
    <property type="match status" value="1"/>
</dbReference>
<sequence length="341" mass="38241">MTTWHLFKGQGDPSTVDFPAPPPWRRFAMRDAPLHNMVEIEGHYDSPYWNPARTYRTPMRILDAINAALTLRRPLLLTGRPGSGKSSLIYRVAYELSLGPVLVWPVNSRTTLKDGLYDYDAIARLQERRLQHDGDASAPQSGSEPRNMPDDIGRFITLRALGTALLPSSRPRALLIDEIDKADPDLPNDLLNILEDGWFEIPELQRHESPEVQVRIADPIADRADKTAYTVITRGRVSCAEFPFIVMTSNGEREFPQAFQRRCIRVDLAPPTEDDVCRIVAAHLGESVAQDALGNIQEFVNSEDVAATDQLLNALYIVHALNGGNLSDEQRIKDLLMRPLT</sequence>
<dbReference type="AlphaFoldDB" id="A0A9Q6WNZ7"/>
<evidence type="ECO:0000313" key="2">
    <source>
        <dbReference type="EMBL" id="MEO1752905.1"/>
    </source>
</evidence>
<dbReference type="InterPro" id="IPR003593">
    <property type="entry name" value="AAA+_ATPase"/>
</dbReference>
<protein>
    <submittedName>
        <fullName evidence="2">AAA family ATPase</fullName>
    </submittedName>
</protein>
<dbReference type="RefSeq" id="WP_107200539.1">
    <property type="nucleotide sequence ID" value="NZ_CP015959.1"/>
</dbReference>
<evidence type="ECO:0000313" key="3">
    <source>
        <dbReference type="EMBL" id="QLB65583.1"/>
    </source>
</evidence>
<reference evidence="3" key="2">
    <citation type="submission" date="2016-06" db="EMBL/GenBank/DDBJ databases">
        <authorList>
            <person name="Huang P."/>
            <person name="Jiang X."/>
            <person name="Liu X."/>
        </authorList>
    </citation>
    <scope>NUCLEOTIDE SEQUENCE</scope>
    <source>
        <strain evidence="3">852011</strain>
    </source>
</reference>